<dbReference type="OrthoDB" id="7352006at2759"/>
<name>A0A5K8B1E6_MANSE</name>
<accession>A0A5K8B1E6</accession>
<protein>
    <submittedName>
        <fullName evidence="2">Gustatory receptor 34</fullName>
    </submittedName>
</protein>
<evidence type="ECO:0000313" key="4">
    <source>
        <dbReference type="Proteomes" id="UP000791440"/>
    </source>
</evidence>
<keyword evidence="1" id="KW-0812">Transmembrane</keyword>
<dbReference type="Proteomes" id="UP000791440">
    <property type="component" value="Unassembled WGS sequence"/>
</dbReference>
<feature type="transmembrane region" description="Helical" evidence="1">
    <location>
        <begin position="266"/>
        <end position="291"/>
    </location>
</feature>
<feature type="transmembrane region" description="Helical" evidence="1">
    <location>
        <begin position="497"/>
        <end position="517"/>
    </location>
</feature>
<feature type="transmembrane region" description="Helical" evidence="1">
    <location>
        <begin position="78"/>
        <end position="99"/>
    </location>
</feature>
<feature type="transmembrane region" description="Helical" evidence="1">
    <location>
        <begin position="45"/>
        <end position="66"/>
    </location>
</feature>
<keyword evidence="4" id="KW-1185">Reference proteome</keyword>
<keyword evidence="2" id="KW-0675">Receptor</keyword>
<gene>
    <name evidence="2" type="primary">GR34</name>
    <name evidence="3" type="ORF">O3G_MSEX006749</name>
</gene>
<proteinExistence type="evidence at transcript level"/>
<evidence type="ECO:0000256" key="1">
    <source>
        <dbReference type="SAM" id="Phobius"/>
    </source>
</evidence>
<feature type="transmembrane region" description="Helical" evidence="1">
    <location>
        <begin position="201"/>
        <end position="219"/>
    </location>
</feature>
<sequence length="518" mass="60612">MTREINRVLFARTAFVTKEKVPKEVMLGTQRILDAFADFMNLFEYTVFSFVYQVMVCNLIAVQNLISSLKPQGIGDIRVFICIVSVLLSMIIMSIYDIYTFGIRLPLNLFAVTASYTTDTRIKKCEYVSKDILEEDFVKSFKLLIYIQMTLGSCRVYNKDRFLTSPTIFQKIYTILCIIITITLYAVILNDYSWKYGKTSYLYYLITAVFLVDLITYICNMIQVRFLNGDANIDFFIHLQNMDRLMKIEHNGTIWTTLRKINNVSLIYFIAGLFGYLIFAIYKGGLINWSYSSLVNSQLTLMLEIGNCSNFVAHFIIRLYIVNYIMCNHLNPNKSKKRPKVYLTVTGLKRWIRYTTAKTHNFALNDTEKYLKAIFDGFKKFQEIYKFQCVFCFKIVIMSLITFEFVLTGVQNNLLKLAEIITVVMFSVINYLVALVLSVRYELFFREVKRTKRLSISMLRQYQEGPLREKAKRMLKMIEESPPSFSVYDMWYMDASIFLKMINLVTSLIVTLLQFAFL</sequence>
<feature type="transmembrane region" description="Helical" evidence="1">
    <location>
        <begin position="170"/>
        <end position="189"/>
    </location>
</feature>
<keyword evidence="1" id="KW-0472">Membrane</keyword>
<evidence type="ECO:0000313" key="3">
    <source>
        <dbReference type="EMBL" id="KAG6450771.1"/>
    </source>
</evidence>
<organism evidence="2">
    <name type="scientific">Manduca sexta</name>
    <name type="common">Tobacco hawkmoth</name>
    <name type="synonym">Tobacco hornworm</name>
    <dbReference type="NCBI Taxonomy" id="7130"/>
    <lineage>
        <taxon>Eukaryota</taxon>
        <taxon>Metazoa</taxon>
        <taxon>Ecdysozoa</taxon>
        <taxon>Arthropoda</taxon>
        <taxon>Hexapoda</taxon>
        <taxon>Insecta</taxon>
        <taxon>Pterygota</taxon>
        <taxon>Neoptera</taxon>
        <taxon>Endopterygota</taxon>
        <taxon>Lepidoptera</taxon>
        <taxon>Glossata</taxon>
        <taxon>Ditrysia</taxon>
        <taxon>Bombycoidea</taxon>
        <taxon>Sphingidae</taxon>
        <taxon>Sphinginae</taxon>
        <taxon>Sphingini</taxon>
        <taxon>Manduca</taxon>
    </lineage>
</organism>
<evidence type="ECO:0000313" key="2">
    <source>
        <dbReference type="EMBL" id="CUQ99374.1"/>
    </source>
</evidence>
<reference evidence="3" key="2">
    <citation type="journal article" date="2016" name="Insect Biochem. Mol. Biol.">
        <title>Multifaceted biological insights from a draft genome sequence of the tobacco hornworm moth, Manduca sexta.</title>
        <authorList>
            <person name="Kanost M.R."/>
            <person name="Arrese E.L."/>
            <person name="Cao X."/>
            <person name="Chen Y.R."/>
            <person name="Chellapilla S."/>
            <person name="Goldsmith M.R."/>
            <person name="Grosse-Wilde E."/>
            <person name="Heckel D.G."/>
            <person name="Herndon N."/>
            <person name="Jiang H."/>
            <person name="Papanicolaou A."/>
            <person name="Qu J."/>
            <person name="Soulages J.L."/>
            <person name="Vogel H."/>
            <person name="Walters J."/>
            <person name="Waterhouse R.M."/>
            <person name="Ahn S.J."/>
            <person name="Almeida F.C."/>
            <person name="An C."/>
            <person name="Aqrawi P."/>
            <person name="Bretschneider A."/>
            <person name="Bryant W.B."/>
            <person name="Bucks S."/>
            <person name="Chao H."/>
            <person name="Chevignon G."/>
            <person name="Christen J.M."/>
            <person name="Clarke D.F."/>
            <person name="Dittmer N.T."/>
            <person name="Ferguson L.C.F."/>
            <person name="Garavelou S."/>
            <person name="Gordon K.H.J."/>
            <person name="Gunaratna R.T."/>
            <person name="Han Y."/>
            <person name="Hauser F."/>
            <person name="He Y."/>
            <person name="Heidel-Fischer H."/>
            <person name="Hirsh A."/>
            <person name="Hu Y."/>
            <person name="Jiang H."/>
            <person name="Kalra D."/>
            <person name="Klinner C."/>
            <person name="Konig C."/>
            <person name="Kovar C."/>
            <person name="Kroll A.R."/>
            <person name="Kuwar S.S."/>
            <person name="Lee S.L."/>
            <person name="Lehman R."/>
            <person name="Li K."/>
            <person name="Li Z."/>
            <person name="Liang H."/>
            <person name="Lovelace S."/>
            <person name="Lu Z."/>
            <person name="Mansfield J.H."/>
            <person name="McCulloch K.J."/>
            <person name="Mathew T."/>
            <person name="Morton B."/>
            <person name="Muzny D.M."/>
            <person name="Neunemann D."/>
            <person name="Ongeri F."/>
            <person name="Pauchet Y."/>
            <person name="Pu L.L."/>
            <person name="Pyrousis I."/>
            <person name="Rao X.J."/>
            <person name="Redding A."/>
            <person name="Roesel C."/>
            <person name="Sanchez-Gracia A."/>
            <person name="Schaack S."/>
            <person name="Shukla A."/>
            <person name="Tetreau G."/>
            <person name="Wang Y."/>
            <person name="Xiong G.H."/>
            <person name="Traut W."/>
            <person name="Walsh T.K."/>
            <person name="Worley K.C."/>
            <person name="Wu D."/>
            <person name="Wu W."/>
            <person name="Wu Y.Q."/>
            <person name="Zhang X."/>
            <person name="Zou Z."/>
            <person name="Zucker H."/>
            <person name="Briscoe A.D."/>
            <person name="Burmester T."/>
            <person name="Clem R.J."/>
            <person name="Feyereisen R."/>
            <person name="Grimmelikhuijzen C.J.P."/>
            <person name="Hamodrakas S.J."/>
            <person name="Hansson B.S."/>
            <person name="Huguet E."/>
            <person name="Jermiin L.S."/>
            <person name="Lan Q."/>
            <person name="Lehman H.K."/>
            <person name="Lorenzen M."/>
            <person name="Merzendorfer H."/>
            <person name="Michalopoulos I."/>
            <person name="Morton D.B."/>
            <person name="Muthukrishnan S."/>
            <person name="Oakeshott J.G."/>
            <person name="Palmer W."/>
            <person name="Park Y."/>
            <person name="Passarelli A.L."/>
            <person name="Rozas J."/>
            <person name="Schwartz L.M."/>
            <person name="Smith W."/>
            <person name="Southgate A."/>
            <person name="Vilcinskas A."/>
            <person name="Vogt R."/>
            <person name="Wang P."/>
            <person name="Werren J."/>
            <person name="Yu X.Q."/>
            <person name="Zhou J.J."/>
            <person name="Brown S.J."/>
            <person name="Scherer S.E."/>
            <person name="Richards S."/>
            <person name="Blissard G.W."/>
        </authorList>
    </citation>
    <scope>NUCLEOTIDE SEQUENCE</scope>
</reference>
<dbReference type="EMBL" id="LN885227">
    <property type="protein sequence ID" value="CUQ99374.1"/>
    <property type="molecule type" value="mRNA"/>
</dbReference>
<keyword evidence="1" id="KW-1133">Transmembrane helix</keyword>
<feature type="transmembrane region" description="Helical" evidence="1">
    <location>
        <begin position="389"/>
        <end position="408"/>
    </location>
</feature>
<reference evidence="3" key="3">
    <citation type="submission" date="2020-12" db="EMBL/GenBank/DDBJ databases">
        <authorList>
            <person name="Kanost M."/>
        </authorList>
    </citation>
    <scope>NUCLEOTIDE SEQUENCE</scope>
</reference>
<reference evidence="2" key="1">
    <citation type="journal article" date="2015" name="Insect Biochem. Mol. Biol.">
        <title>A reference gene set for chemosensory receptor genes of Manduca sexta.</title>
        <authorList>
            <person name="Koenig C."/>
            <person name="Hirsh A."/>
            <person name="Bucks S."/>
            <person name="Klinner C."/>
            <person name="Vogel H."/>
            <person name="Shukla A."/>
            <person name="Mansfield J.H."/>
            <person name="Morton B."/>
            <person name="Hansson B.S."/>
            <person name="Grosse-Wilde E."/>
        </authorList>
    </citation>
    <scope>NUCLEOTIDE SEQUENCE</scope>
</reference>
<dbReference type="EMBL" id="JH668393">
    <property type="protein sequence ID" value="KAG6450771.1"/>
    <property type="molecule type" value="Genomic_DNA"/>
</dbReference>
<feature type="transmembrane region" description="Helical" evidence="1">
    <location>
        <begin position="420"/>
        <end position="443"/>
    </location>
</feature>
<dbReference type="AlphaFoldDB" id="A0A5K8B1E6"/>